<feature type="transmembrane region" description="Helical" evidence="2">
    <location>
        <begin position="9"/>
        <end position="30"/>
    </location>
</feature>
<keyword evidence="2" id="KW-0472">Membrane</keyword>
<accession>A0ABS6U8A7</accession>
<dbReference type="Proteomes" id="UP000694300">
    <property type="component" value="Unassembled WGS sequence"/>
</dbReference>
<dbReference type="InterPro" id="IPR011812">
    <property type="entry name" value="Pep_trsgly"/>
</dbReference>
<dbReference type="RefSeq" id="WP_218595721.1">
    <property type="nucleotide sequence ID" value="NZ_JADQDE010000011.1"/>
</dbReference>
<evidence type="ECO:0000313" key="5">
    <source>
        <dbReference type="Proteomes" id="UP000694300"/>
    </source>
</evidence>
<keyword evidence="5" id="KW-1185">Reference proteome</keyword>
<feature type="domain" description="Glycosyl transferase family 51" evidence="3">
    <location>
        <begin position="45"/>
        <end position="190"/>
    </location>
</feature>
<gene>
    <name evidence="4" type="ORF">I4I82_12365</name>
</gene>
<feature type="region of interest" description="Disordered" evidence="1">
    <location>
        <begin position="257"/>
        <end position="276"/>
    </location>
</feature>
<evidence type="ECO:0000313" key="4">
    <source>
        <dbReference type="EMBL" id="MBW0128475.1"/>
    </source>
</evidence>
<organism evidence="4 5">
    <name type="scientific">Pseudonocardia oceani</name>
    <dbReference type="NCBI Taxonomy" id="2792013"/>
    <lineage>
        <taxon>Bacteria</taxon>
        <taxon>Bacillati</taxon>
        <taxon>Actinomycetota</taxon>
        <taxon>Actinomycetes</taxon>
        <taxon>Pseudonocardiales</taxon>
        <taxon>Pseudonocardiaceae</taxon>
        <taxon>Pseudonocardia</taxon>
    </lineage>
</organism>
<evidence type="ECO:0000256" key="1">
    <source>
        <dbReference type="SAM" id="MobiDB-lite"/>
    </source>
</evidence>
<evidence type="ECO:0000259" key="3">
    <source>
        <dbReference type="Pfam" id="PF00912"/>
    </source>
</evidence>
<protein>
    <submittedName>
        <fullName evidence="4">Transglycosylase domain-containing protein</fullName>
    </submittedName>
</protein>
<dbReference type="PANTHER" id="PTHR30400">
    <property type="entry name" value="MONOFUNCTIONAL BIOSYNTHETIC PEPTIDOGLYCAN TRANSGLYCOSYLASE"/>
    <property type="match status" value="1"/>
</dbReference>
<comment type="caution">
    <text evidence="4">The sequence shown here is derived from an EMBL/GenBank/DDBJ whole genome shotgun (WGS) entry which is preliminary data.</text>
</comment>
<sequence>MRTRRRRRIFAMVAAAAALPMVLILLLSFMNPATTMFRLLNPDSTVAKWVDVEHISRHFLITVMGQEDQDLPTRWTAVDPNDYLNRVAAHLAGEEDRSGSTIPQQVAKNLFLWPESDVLRKALEAPLSEEVALLLPNRRILEIYVNTAQFAPHVYGVCAASWYYFDHSSRTLSLDESAMLAGLLPSPLHVYRAPDGGMAFTADANGNGVADPGEAGFISAKGYWHAREHAPRWFEQMGGMRDGRFIATEALGISGRADDLPAADDPCGERPAGLAG</sequence>
<name>A0ABS6U8A7_9PSEU</name>
<dbReference type="PANTHER" id="PTHR30400:SF0">
    <property type="entry name" value="BIOSYNTHETIC PEPTIDOGLYCAN TRANSGLYCOSYLASE"/>
    <property type="match status" value="1"/>
</dbReference>
<reference evidence="4 5" key="1">
    <citation type="submission" date="2020-11" db="EMBL/GenBank/DDBJ databases">
        <title>Pseudonocardia abyssalis sp. nov. and Pseudonocardia oceani sp. nov., description and phylogenomic analysis of two novel actinomycetes isolated from the deep Southern Ocean.</title>
        <authorList>
            <person name="Parra J."/>
        </authorList>
    </citation>
    <scope>NUCLEOTIDE SEQUENCE [LARGE SCALE GENOMIC DNA]</scope>
    <source>
        <strain evidence="5">KRD185</strain>
    </source>
</reference>
<keyword evidence="2" id="KW-1133">Transmembrane helix</keyword>
<dbReference type="Pfam" id="PF00912">
    <property type="entry name" value="Transgly"/>
    <property type="match status" value="1"/>
</dbReference>
<proteinExistence type="predicted"/>
<evidence type="ECO:0000256" key="2">
    <source>
        <dbReference type="SAM" id="Phobius"/>
    </source>
</evidence>
<dbReference type="InterPro" id="IPR001264">
    <property type="entry name" value="Glyco_trans_51"/>
</dbReference>
<keyword evidence="2" id="KW-0812">Transmembrane</keyword>
<dbReference type="EMBL" id="JADQDF010000001">
    <property type="protein sequence ID" value="MBW0128475.1"/>
    <property type="molecule type" value="Genomic_DNA"/>
</dbReference>